<accession>A0A8K0G4M5</accession>
<gene>
    <name evidence="1" type="ORF">ILUMI_20364</name>
</gene>
<dbReference type="AlphaFoldDB" id="A0A8K0G4M5"/>
<name>A0A8K0G4M5_IGNLU</name>
<proteinExistence type="predicted"/>
<evidence type="ECO:0000313" key="2">
    <source>
        <dbReference type="Proteomes" id="UP000801492"/>
    </source>
</evidence>
<comment type="caution">
    <text evidence="1">The sequence shown here is derived from an EMBL/GenBank/DDBJ whole genome shotgun (WGS) entry which is preliminary data.</text>
</comment>
<dbReference type="OrthoDB" id="6760986at2759"/>
<evidence type="ECO:0000313" key="1">
    <source>
        <dbReference type="EMBL" id="KAF2885809.1"/>
    </source>
</evidence>
<sequence>ASNFYIKLCRVKLQLPILSQCVRLMRLNFGFNAIVVFDGYPTEATQQSTKAAERLHRALLYSSIKFAFSKRAAVTMPQDKFLFNEDSKSNLILM</sequence>
<organism evidence="1 2">
    <name type="scientific">Ignelater luminosus</name>
    <name type="common">Cucubano</name>
    <name type="synonym">Pyrophorus luminosus</name>
    <dbReference type="NCBI Taxonomy" id="2038154"/>
    <lineage>
        <taxon>Eukaryota</taxon>
        <taxon>Metazoa</taxon>
        <taxon>Ecdysozoa</taxon>
        <taxon>Arthropoda</taxon>
        <taxon>Hexapoda</taxon>
        <taxon>Insecta</taxon>
        <taxon>Pterygota</taxon>
        <taxon>Neoptera</taxon>
        <taxon>Endopterygota</taxon>
        <taxon>Coleoptera</taxon>
        <taxon>Polyphaga</taxon>
        <taxon>Elateriformia</taxon>
        <taxon>Elateroidea</taxon>
        <taxon>Elateridae</taxon>
        <taxon>Agrypninae</taxon>
        <taxon>Pyrophorini</taxon>
        <taxon>Ignelater</taxon>
    </lineage>
</organism>
<protein>
    <submittedName>
        <fullName evidence="1">Uncharacterized protein</fullName>
    </submittedName>
</protein>
<dbReference type="EMBL" id="VTPC01089564">
    <property type="protein sequence ID" value="KAF2885809.1"/>
    <property type="molecule type" value="Genomic_DNA"/>
</dbReference>
<keyword evidence="2" id="KW-1185">Reference proteome</keyword>
<dbReference type="Proteomes" id="UP000801492">
    <property type="component" value="Unassembled WGS sequence"/>
</dbReference>
<feature type="non-terminal residue" evidence="1">
    <location>
        <position position="1"/>
    </location>
</feature>
<reference evidence="1" key="1">
    <citation type="submission" date="2019-08" db="EMBL/GenBank/DDBJ databases">
        <title>The genome of the North American firefly Photinus pyralis.</title>
        <authorList>
            <consortium name="Photinus pyralis genome working group"/>
            <person name="Fallon T.R."/>
            <person name="Sander Lower S.E."/>
            <person name="Weng J.-K."/>
        </authorList>
    </citation>
    <scope>NUCLEOTIDE SEQUENCE</scope>
    <source>
        <strain evidence="1">TRF0915ILg1</strain>
        <tissue evidence="1">Whole body</tissue>
    </source>
</reference>